<reference evidence="4" key="1">
    <citation type="submission" date="2020-10" db="EMBL/GenBank/DDBJ databases">
        <authorList>
            <person name="Kikuchi T."/>
        </authorList>
    </citation>
    <scope>NUCLEOTIDE SEQUENCE</scope>
    <source>
        <strain evidence="4">NKZ352</strain>
    </source>
</reference>
<feature type="compositionally biased region" description="Low complexity" evidence="2">
    <location>
        <begin position="80"/>
        <end position="91"/>
    </location>
</feature>
<feature type="compositionally biased region" description="Basic residues" evidence="2">
    <location>
        <begin position="184"/>
        <end position="193"/>
    </location>
</feature>
<feature type="compositionally biased region" description="Polar residues" evidence="2">
    <location>
        <begin position="156"/>
        <end position="166"/>
    </location>
</feature>
<dbReference type="Proteomes" id="UP000835052">
    <property type="component" value="Unassembled WGS sequence"/>
</dbReference>
<dbReference type="AlphaFoldDB" id="A0A8S1HFL5"/>
<evidence type="ECO:0000313" key="5">
    <source>
        <dbReference type="Proteomes" id="UP000835052"/>
    </source>
</evidence>
<dbReference type="Gene3D" id="1.25.40.990">
    <property type="match status" value="1"/>
</dbReference>
<dbReference type="PANTHER" id="PTHR12436:SF3">
    <property type="entry name" value="GERMINAL-CENTER ASSOCIATED NUCLEAR PROTEIN"/>
    <property type="match status" value="1"/>
</dbReference>
<dbReference type="InterPro" id="IPR045107">
    <property type="entry name" value="SAC3/GANP/THP3"/>
</dbReference>
<organism evidence="4 5">
    <name type="scientific">Caenorhabditis auriculariae</name>
    <dbReference type="NCBI Taxonomy" id="2777116"/>
    <lineage>
        <taxon>Eukaryota</taxon>
        <taxon>Metazoa</taxon>
        <taxon>Ecdysozoa</taxon>
        <taxon>Nematoda</taxon>
        <taxon>Chromadorea</taxon>
        <taxon>Rhabditida</taxon>
        <taxon>Rhabditina</taxon>
        <taxon>Rhabditomorpha</taxon>
        <taxon>Rhabditoidea</taxon>
        <taxon>Rhabditidae</taxon>
        <taxon>Peloderinae</taxon>
        <taxon>Caenorhabditis</taxon>
    </lineage>
</organism>
<dbReference type="EMBL" id="CAJGYM010000045">
    <property type="protein sequence ID" value="CAD6194544.1"/>
    <property type="molecule type" value="Genomic_DNA"/>
</dbReference>
<dbReference type="Pfam" id="PF03399">
    <property type="entry name" value="SAC3_GANP"/>
    <property type="match status" value="1"/>
</dbReference>
<protein>
    <recommendedName>
        <fullName evidence="3">SAC3/GANP/THP3 conserved domain-containing protein</fullName>
    </recommendedName>
</protein>
<evidence type="ECO:0000313" key="4">
    <source>
        <dbReference type="EMBL" id="CAD6194544.1"/>
    </source>
</evidence>
<accession>A0A8S1HFL5</accession>
<feature type="compositionally biased region" description="Polar residues" evidence="2">
    <location>
        <begin position="93"/>
        <end position="102"/>
    </location>
</feature>
<sequence>MSGFTAGYCVNRFMDPSSFQFKIPESLAKKKATPQQEQAQPSKPPDGFFSALKSEEPKTTGPMFGAASIFGKGSTDPPRFGAFSSFSSASGDQKPQISSQDARPSFSFKKLVEPKAGGLDAEAMANNPFRNIKKNDVKPSVSPFDRSRFKLVRPNPASSTTTQPAPQEQKIPDESEYYNVPMIPKRRKSFRSRPSKDDTGKLGDGAPTRPPRLLRKNREAKPPKILETASRDTADILRQLSALQNRHCPADYDKYMVLDERDKILCKLRERDAGLISQLSRCSEMCSEKERFMRIVQKRASPYECDYEGNVNPAMMIKEYARSAADQERPLPHELRTEAMMQYTMSYLLKNVLDAFPSEEQRTSWYDFLWSRTRAVRKEVTQLSLTDATAVTLVERCTRLHILCGYILCTLEVEQFDPKMNNENLGKCLQTLRHMYEDFGRRGIHMENEAEFRAYDVMLHLEDTNVLSQVLAYRSEVRDAKPVRLALQLAACMHNNNFCRFFRLLKNEATFLQCCVSHKFFEKVRRQAVSVMSKAYGRNSYPIERIRSLLAWDTDQAAIEALKVFGISPDPDSGEIYLNRDYLTDNLPPHTLYTWIDQKRTSNFSQVVYGSEPFKFQTLDLVVSNSFDAQGRYNNDRVLNEIFARSPVNRLLSHRMDHQRFLQWPRRTSHRDLGEVFLAACQLYRPPPRCPRFLFSLELKNRLIHRPSSVRPFRKPSIMWLSRLTDRVVDQCVLTVIRKEWMKKAIQDNQERELREQREAEQRRIEKEQRIRLQNERIAQKMTESLLEKTVVDRARSIVKKQFEIEKQRRQVQIATDVTEKLWQTVAMKVINKRISTICEEIVRQKRREDHQRVRVLEHVRGKMHQTWLRQFWDQWRSFASNKKLKRTLRENGLRSCMPMWDSPAGEEMSRRYMSASLLPLAPRRDWRVIRISRKRRHRIISQAFEKWRQAAKKKASARKWARFAVADDAYLRRYITEPVAAPRFRFAEPCVVEIPVRKRRASNSLLFSPTDFSSTKQRRRSQLVDTTGFEPFSGVLKSSISETDMILARNEMERIGWTIDQNPMPRLRRAKNVVDLTNTSLLDEEETRVMRKECSERMKVREDLLMETENLSEELARFQAQMQRSIEEFKARKA</sequence>
<gene>
    <name evidence="4" type="ORF">CAUJ_LOCUS10463</name>
</gene>
<evidence type="ECO:0000256" key="2">
    <source>
        <dbReference type="SAM" id="MobiDB-lite"/>
    </source>
</evidence>
<dbReference type="GO" id="GO:0005737">
    <property type="term" value="C:cytoplasm"/>
    <property type="evidence" value="ECO:0007669"/>
    <property type="project" value="TreeGrafter"/>
</dbReference>
<feature type="coiled-coil region" evidence="1">
    <location>
        <begin position="1102"/>
        <end position="1129"/>
    </location>
</feature>
<feature type="region of interest" description="Disordered" evidence="2">
    <location>
        <begin position="25"/>
        <end position="223"/>
    </location>
</feature>
<proteinExistence type="predicted"/>
<feature type="domain" description="SAC3/GANP/THP3 conserved" evidence="3">
    <location>
        <begin position="285"/>
        <end position="568"/>
    </location>
</feature>
<keyword evidence="5" id="KW-1185">Reference proteome</keyword>
<evidence type="ECO:0000259" key="3">
    <source>
        <dbReference type="Pfam" id="PF03399"/>
    </source>
</evidence>
<name>A0A8S1HFL5_9PELO</name>
<comment type="caution">
    <text evidence="4">The sequence shown here is derived from an EMBL/GenBank/DDBJ whole genome shotgun (WGS) entry which is preliminary data.</text>
</comment>
<dbReference type="GO" id="GO:0006406">
    <property type="term" value="P:mRNA export from nucleus"/>
    <property type="evidence" value="ECO:0007669"/>
    <property type="project" value="TreeGrafter"/>
</dbReference>
<dbReference type="InterPro" id="IPR005062">
    <property type="entry name" value="SAC3/GANP/THP3_conserved"/>
</dbReference>
<evidence type="ECO:0000256" key="1">
    <source>
        <dbReference type="SAM" id="Coils"/>
    </source>
</evidence>
<dbReference type="GO" id="GO:0070390">
    <property type="term" value="C:transcription export complex 2"/>
    <property type="evidence" value="ECO:0007669"/>
    <property type="project" value="TreeGrafter"/>
</dbReference>
<dbReference type="OrthoDB" id="21502at2759"/>
<dbReference type="PANTHER" id="PTHR12436">
    <property type="entry name" value="80 KDA MCM3-ASSOCIATED PROTEIN"/>
    <property type="match status" value="1"/>
</dbReference>
<keyword evidence="1" id="KW-0175">Coiled coil</keyword>
<feature type="coiled-coil region" evidence="1">
    <location>
        <begin position="743"/>
        <end position="777"/>
    </location>
</feature>